<name>A0A6A7C691_9PEZI</name>
<dbReference type="InterPro" id="IPR013212">
    <property type="entry name" value="Mad3/Bub1_I"/>
</dbReference>
<dbReference type="GO" id="GO:0032991">
    <property type="term" value="C:protein-containing complex"/>
    <property type="evidence" value="ECO:0007669"/>
    <property type="project" value="UniProtKB-ARBA"/>
</dbReference>
<feature type="domain" description="Protein kinase" evidence="6">
    <location>
        <begin position="819"/>
        <end position="1132"/>
    </location>
</feature>
<dbReference type="InterPro" id="IPR015661">
    <property type="entry name" value="Bub1/Mad3"/>
</dbReference>
<feature type="region of interest" description="Disordered" evidence="5">
    <location>
        <begin position="513"/>
        <end position="607"/>
    </location>
</feature>
<dbReference type="Pfam" id="PF00069">
    <property type="entry name" value="Pkinase"/>
    <property type="match status" value="1"/>
</dbReference>
<evidence type="ECO:0000313" key="9">
    <source>
        <dbReference type="Proteomes" id="UP000799421"/>
    </source>
</evidence>
<evidence type="ECO:0000256" key="4">
    <source>
        <dbReference type="ARBA" id="ARBA00023328"/>
    </source>
</evidence>
<keyword evidence="3" id="KW-0995">Kinetochore</keyword>
<feature type="region of interest" description="Disordered" evidence="5">
    <location>
        <begin position="421"/>
        <end position="452"/>
    </location>
</feature>
<dbReference type="InterPro" id="IPR012572">
    <property type="entry name" value="Mad3/Bub1_II"/>
</dbReference>
<dbReference type="SMART" id="SM00220">
    <property type="entry name" value="S_TKc"/>
    <property type="match status" value="1"/>
</dbReference>
<organism evidence="8 9">
    <name type="scientific">Piedraia hortae CBS 480.64</name>
    <dbReference type="NCBI Taxonomy" id="1314780"/>
    <lineage>
        <taxon>Eukaryota</taxon>
        <taxon>Fungi</taxon>
        <taxon>Dikarya</taxon>
        <taxon>Ascomycota</taxon>
        <taxon>Pezizomycotina</taxon>
        <taxon>Dothideomycetes</taxon>
        <taxon>Dothideomycetidae</taxon>
        <taxon>Capnodiales</taxon>
        <taxon>Piedraiaceae</taxon>
        <taxon>Piedraia</taxon>
    </lineage>
</organism>
<evidence type="ECO:0000259" key="6">
    <source>
        <dbReference type="PROSITE" id="PS50011"/>
    </source>
</evidence>
<evidence type="ECO:0000256" key="3">
    <source>
        <dbReference type="ARBA" id="ARBA00022838"/>
    </source>
</evidence>
<keyword evidence="9" id="KW-1185">Reference proteome</keyword>
<dbReference type="PANTHER" id="PTHR14030">
    <property type="entry name" value="MITOTIC CHECKPOINT SERINE/THREONINE-PROTEIN KINASE BUB1"/>
    <property type="match status" value="1"/>
</dbReference>
<dbReference type="GO" id="GO:0005634">
    <property type="term" value="C:nucleus"/>
    <property type="evidence" value="ECO:0007669"/>
    <property type="project" value="TreeGrafter"/>
</dbReference>
<dbReference type="OrthoDB" id="248495at2759"/>
<feature type="compositionally biased region" description="Acidic residues" evidence="5">
    <location>
        <begin position="564"/>
        <end position="573"/>
    </location>
</feature>
<dbReference type="GO" id="GO:0000776">
    <property type="term" value="C:kinetochore"/>
    <property type="evidence" value="ECO:0007669"/>
    <property type="project" value="UniProtKB-KW"/>
</dbReference>
<dbReference type="PROSITE" id="PS00108">
    <property type="entry name" value="PROTEIN_KINASE_ST"/>
    <property type="match status" value="1"/>
</dbReference>
<dbReference type="SMART" id="SM00777">
    <property type="entry name" value="Mad3_BUB1_I"/>
    <property type="match status" value="1"/>
</dbReference>
<protein>
    <recommendedName>
        <fullName evidence="10">Kinase-like protein</fullName>
    </recommendedName>
</protein>
<dbReference type="Pfam" id="PF08171">
    <property type="entry name" value="Mad3_BUB1_II"/>
    <property type="match status" value="1"/>
</dbReference>
<keyword evidence="4" id="KW-0137">Centromere</keyword>
<reference evidence="8" key="1">
    <citation type="journal article" date="2020" name="Stud. Mycol.">
        <title>101 Dothideomycetes genomes: a test case for predicting lifestyles and emergence of pathogens.</title>
        <authorList>
            <person name="Haridas S."/>
            <person name="Albert R."/>
            <person name="Binder M."/>
            <person name="Bloem J."/>
            <person name="Labutti K."/>
            <person name="Salamov A."/>
            <person name="Andreopoulos B."/>
            <person name="Baker S."/>
            <person name="Barry K."/>
            <person name="Bills G."/>
            <person name="Bluhm B."/>
            <person name="Cannon C."/>
            <person name="Castanera R."/>
            <person name="Culley D."/>
            <person name="Daum C."/>
            <person name="Ezra D."/>
            <person name="Gonzalez J."/>
            <person name="Henrissat B."/>
            <person name="Kuo A."/>
            <person name="Liang C."/>
            <person name="Lipzen A."/>
            <person name="Lutzoni F."/>
            <person name="Magnuson J."/>
            <person name="Mondo S."/>
            <person name="Nolan M."/>
            <person name="Ohm R."/>
            <person name="Pangilinan J."/>
            <person name="Park H.-J."/>
            <person name="Ramirez L."/>
            <person name="Alfaro M."/>
            <person name="Sun H."/>
            <person name="Tritt A."/>
            <person name="Yoshinaga Y."/>
            <person name="Zwiers L.-H."/>
            <person name="Turgeon B."/>
            <person name="Goodwin S."/>
            <person name="Spatafora J."/>
            <person name="Crous P."/>
            <person name="Grigoriev I."/>
        </authorList>
    </citation>
    <scope>NUCLEOTIDE SEQUENCE</scope>
    <source>
        <strain evidence="8">CBS 480.64</strain>
    </source>
</reference>
<feature type="compositionally biased region" description="Acidic residues" evidence="5">
    <location>
        <begin position="518"/>
        <end position="531"/>
    </location>
</feature>
<proteinExistence type="predicted"/>
<dbReference type="PANTHER" id="PTHR14030:SF4">
    <property type="entry name" value="BUB1 KINASE, ISOFORM A-RELATED"/>
    <property type="match status" value="1"/>
</dbReference>
<evidence type="ECO:0008006" key="10">
    <source>
        <dbReference type="Google" id="ProtNLM"/>
    </source>
</evidence>
<dbReference type="FunFam" id="1.25.40.430:FF:000003">
    <property type="entry name" value="Checkpoint serine/threonine-protein kinase BUB1"/>
    <property type="match status" value="1"/>
</dbReference>
<evidence type="ECO:0000256" key="2">
    <source>
        <dbReference type="ARBA" id="ARBA00022454"/>
    </source>
</evidence>
<dbReference type="InterPro" id="IPR000719">
    <property type="entry name" value="Prot_kinase_dom"/>
</dbReference>
<dbReference type="GO" id="GO:0007094">
    <property type="term" value="P:mitotic spindle assembly checkpoint signaling"/>
    <property type="evidence" value="ECO:0007669"/>
    <property type="project" value="InterPro"/>
</dbReference>
<feature type="domain" description="BUB1 N-terminal" evidence="7">
    <location>
        <begin position="60"/>
        <end position="226"/>
    </location>
</feature>
<dbReference type="PROSITE" id="PS51489">
    <property type="entry name" value="BUB1_N"/>
    <property type="match status" value="1"/>
</dbReference>
<dbReference type="GO" id="GO:0005524">
    <property type="term" value="F:ATP binding"/>
    <property type="evidence" value="ECO:0007669"/>
    <property type="project" value="InterPro"/>
</dbReference>
<evidence type="ECO:0000259" key="7">
    <source>
        <dbReference type="PROSITE" id="PS51489"/>
    </source>
</evidence>
<keyword evidence="2" id="KW-0158">Chromosome</keyword>
<dbReference type="Gene3D" id="1.10.510.10">
    <property type="entry name" value="Transferase(Phosphotransferase) domain 1"/>
    <property type="match status" value="1"/>
</dbReference>
<dbReference type="EMBL" id="MU005963">
    <property type="protein sequence ID" value="KAF2863004.1"/>
    <property type="molecule type" value="Genomic_DNA"/>
</dbReference>
<feature type="compositionally biased region" description="Low complexity" evidence="5">
    <location>
        <begin position="232"/>
        <end position="245"/>
    </location>
</feature>
<gene>
    <name evidence="8" type="ORF">K470DRAFT_274965</name>
</gene>
<feature type="compositionally biased region" description="Polar residues" evidence="5">
    <location>
        <begin position="532"/>
        <end position="546"/>
    </location>
</feature>
<dbReference type="PROSITE" id="PS50011">
    <property type="entry name" value="PROTEIN_KINASE_DOM"/>
    <property type="match status" value="1"/>
</dbReference>
<feature type="region of interest" description="Disordered" evidence="5">
    <location>
        <begin position="231"/>
        <end position="302"/>
    </location>
</feature>
<evidence type="ECO:0000256" key="1">
    <source>
        <dbReference type="ARBA" id="ARBA00004629"/>
    </source>
</evidence>
<evidence type="ECO:0000256" key="5">
    <source>
        <dbReference type="SAM" id="MobiDB-lite"/>
    </source>
</evidence>
<dbReference type="Gene3D" id="1.25.40.430">
    <property type="match status" value="1"/>
</dbReference>
<dbReference type="SUPFAM" id="SSF56112">
    <property type="entry name" value="Protein kinase-like (PK-like)"/>
    <property type="match status" value="1"/>
</dbReference>
<feature type="compositionally biased region" description="Basic and acidic residues" evidence="5">
    <location>
        <begin position="442"/>
        <end position="452"/>
    </location>
</feature>
<dbReference type="InterPro" id="IPR011009">
    <property type="entry name" value="Kinase-like_dom_sf"/>
</dbReference>
<evidence type="ECO:0000313" key="8">
    <source>
        <dbReference type="EMBL" id="KAF2863004.1"/>
    </source>
</evidence>
<feature type="region of interest" description="Disordered" evidence="5">
    <location>
        <begin position="468"/>
        <end position="494"/>
    </location>
</feature>
<dbReference type="GO" id="GO:0051754">
    <property type="term" value="P:meiotic sister chromatid cohesion, centromeric"/>
    <property type="evidence" value="ECO:0007669"/>
    <property type="project" value="TreeGrafter"/>
</dbReference>
<dbReference type="CDD" id="cd13981">
    <property type="entry name" value="STKc_Bub1_BubR1"/>
    <property type="match status" value="1"/>
</dbReference>
<dbReference type="Proteomes" id="UP000799421">
    <property type="component" value="Unassembled WGS sequence"/>
</dbReference>
<sequence length="1161" mass="130853">MANSEDLIDFSVIESHKENIQALPSGRSARALAQLYSPPLNATPSPSLMQDANSAARIPFEQELATIDEADDPLDFYDRYVKWTLDAYPSAQATPQSRLLPLLERGTKEFQSSARYKNDPRYLKLWLHYIRLFSDAPREVFVFLARHGIGENLALYYEEFASWLETAGRWQQAEEVYRLGLEKEATPTARLLRKFGEFERRKESRPAGIVEPTSPALPTVRPALAAKVDPFSASSPAAPQQSRAPAPKKNKSKMAIFSDSDESRPASTEGASWDNLGTLASRKKENSVEAKPWAGETLKGGKTNGGMHKLMIFKDERCIQSKTASRVPKFWSGKPSSQCMQNPKTGRMDCVFVNLETVYPEVDGSRREYCFEELRAQHRGWLDQDWSPKEPKQRRGFDIFQDPTLTSKPVQAEKAGLMEEINGENDENAPPQRDAISKKQLRREERQNRTRKLKMDLMEVSNETKVIQLNMDSPARSKPKRIKSAERADPTMTINTKEAMDEIYGIFNQPLASHAEQQQEEEDSDEEDYTTGDESTATGKLSTATSEYGDETKRELLGRAQPRDDDDDEDEDVTGWSDFSQTKHVPKLKDDTVQSTWSGEGKEEVLTPQDVEPKTRQIAIPPEDYEPPATQVRDANLKSNQRFTYLTPIVEQTESSFGVATVRVDKEYLDSKTPSRSQAPVIEEHELDDSNLEDTVPLPSLNRNILLPIRTKSTKGTIALGAGTASSQTMAVESSPAPVQATKPIITERQCNPMDDAIHKTILSSIEPPLSSYPGYIHHNTVSGRSGEIKKFIKAQQKPNRDATISAPVIVLPGALAPYKIQRELGAGTFAPVYLCTNPQPDEEIDSNPHQTTSRRRSLEAMKMEHPPSPWEFYILRQAAQRLRTTRSMRSIVSAYEFHSFTDECFLIEDYLSQGTLLDLVNSSRSEGGSGSIDESMAMFLTVELLRTVEALHSQGIIHGDLKGDNVLVRFNDPGSEVDWSPRYFPSGAHGWASKGILLIDFGRSIDMRAFEPDVQFVADWKTSMADCREMRELRPWTWQIDYHALAGVIYMLLFGKYIETKVVVEKDDEGFGGERREKIKESLKRYWSTALWGELFDLLLNPLSFAKDEDNGKMPLLNGLGRCRGKMEEWLEENGEKGVGLKMLIAKYEANVAMRKRKGR</sequence>
<dbReference type="InterPro" id="IPR008271">
    <property type="entry name" value="Ser/Thr_kinase_AS"/>
</dbReference>
<dbReference type="GO" id="GO:0004672">
    <property type="term" value="F:protein kinase activity"/>
    <property type="evidence" value="ECO:0007669"/>
    <property type="project" value="InterPro"/>
</dbReference>
<accession>A0A6A7C691</accession>
<feature type="compositionally biased region" description="Basic and acidic residues" evidence="5">
    <location>
        <begin position="550"/>
        <end position="563"/>
    </location>
</feature>
<dbReference type="AlphaFoldDB" id="A0A6A7C691"/>
<dbReference type="Pfam" id="PF08311">
    <property type="entry name" value="Mad3_BUB1_I"/>
    <property type="match status" value="1"/>
</dbReference>
<comment type="subcellular location">
    <subcellularLocation>
        <location evidence="1">Chromosome</location>
        <location evidence="1">Centromere</location>
        <location evidence="1">Kinetochore</location>
    </subcellularLocation>
</comment>